<dbReference type="Pfam" id="PF13742">
    <property type="entry name" value="tRNA_anti_2"/>
    <property type="match status" value="1"/>
</dbReference>
<dbReference type="InterPro" id="IPR003753">
    <property type="entry name" value="Exonuc_VII_L"/>
</dbReference>
<comment type="catalytic activity">
    <reaction evidence="5">
        <text>Exonucleolytic cleavage in either 5'- to 3'- or 3'- to 5'-direction to yield nucleoside 5'-phosphates.</text>
        <dbReference type="EC" id="3.1.11.6"/>
    </reaction>
</comment>
<proteinExistence type="inferred from homology"/>
<evidence type="ECO:0000256" key="1">
    <source>
        <dbReference type="ARBA" id="ARBA00022490"/>
    </source>
</evidence>
<evidence type="ECO:0000256" key="4">
    <source>
        <dbReference type="ARBA" id="ARBA00022839"/>
    </source>
</evidence>
<organism evidence="8 9">
    <name type="scientific">Deinococcus navajonensis</name>
    <dbReference type="NCBI Taxonomy" id="309884"/>
    <lineage>
        <taxon>Bacteria</taxon>
        <taxon>Thermotogati</taxon>
        <taxon>Deinococcota</taxon>
        <taxon>Deinococci</taxon>
        <taxon>Deinococcales</taxon>
        <taxon>Deinococcaceae</taxon>
        <taxon>Deinococcus</taxon>
    </lineage>
</organism>
<dbReference type="CDD" id="cd04489">
    <property type="entry name" value="ExoVII_LU_OBF"/>
    <property type="match status" value="1"/>
</dbReference>
<keyword evidence="4 5" id="KW-0269">Exonuclease</keyword>
<evidence type="ECO:0000256" key="5">
    <source>
        <dbReference type="RuleBase" id="RU004355"/>
    </source>
</evidence>
<keyword evidence="3 5" id="KW-0378">Hydrolase</keyword>
<dbReference type="EC" id="3.1.11.6" evidence="5"/>
<dbReference type="PANTHER" id="PTHR30008:SF0">
    <property type="entry name" value="EXODEOXYRIBONUCLEASE 7 LARGE SUBUNIT"/>
    <property type="match status" value="1"/>
</dbReference>
<protein>
    <recommendedName>
        <fullName evidence="5">Exodeoxyribonuclease 7 large subunit</fullName>
        <ecNumber evidence="5">3.1.11.6</ecNumber>
    </recommendedName>
</protein>
<dbReference type="PANTHER" id="PTHR30008">
    <property type="entry name" value="EXODEOXYRIBONUCLEASE 7 LARGE SUBUNIT"/>
    <property type="match status" value="1"/>
</dbReference>
<dbReference type="GO" id="GO:0008855">
    <property type="term" value="F:exodeoxyribonuclease VII activity"/>
    <property type="evidence" value="ECO:0007669"/>
    <property type="project" value="UniProtKB-EC"/>
</dbReference>
<comment type="caution">
    <text evidence="8">The sequence shown here is derived from an EMBL/GenBank/DDBJ whole genome shotgun (WGS) entry which is preliminary data.</text>
</comment>
<evidence type="ECO:0000259" key="6">
    <source>
        <dbReference type="Pfam" id="PF02601"/>
    </source>
</evidence>
<dbReference type="Pfam" id="PF02601">
    <property type="entry name" value="Exonuc_VII_L"/>
    <property type="match status" value="1"/>
</dbReference>
<feature type="domain" description="OB-fold nucleic acid binding" evidence="7">
    <location>
        <begin position="20"/>
        <end position="121"/>
    </location>
</feature>
<dbReference type="NCBIfam" id="TIGR00237">
    <property type="entry name" value="xseA"/>
    <property type="match status" value="1"/>
</dbReference>
<name>A0ABV8XIL0_9DEIO</name>
<evidence type="ECO:0000256" key="3">
    <source>
        <dbReference type="ARBA" id="ARBA00022801"/>
    </source>
</evidence>
<evidence type="ECO:0000256" key="2">
    <source>
        <dbReference type="ARBA" id="ARBA00022722"/>
    </source>
</evidence>
<dbReference type="InterPro" id="IPR025824">
    <property type="entry name" value="OB-fold_nuc-bd_dom"/>
</dbReference>
<evidence type="ECO:0000313" key="9">
    <source>
        <dbReference type="Proteomes" id="UP001595998"/>
    </source>
</evidence>
<reference evidence="9" key="1">
    <citation type="journal article" date="2019" name="Int. J. Syst. Evol. Microbiol.">
        <title>The Global Catalogue of Microorganisms (GCM) 10K type strain sequencing project: providing services to taxonomists for standard genome sequencing and annotation.</title>
        <authorList>
            <consortium name="The Broad Institute Genomics Platform"/>
            <consortium name="The Broad Institute Genome Sequencing Center for Infectious Disease"/>
            <person name="Wu L."/>
            <person name="Ma J."/>
        </authorList>
    </citation>
    <scope>NUCLEOTIDE SEQUENCE [LARGE SCALE GENOMIC DNA]</scope>
    <source>
        <strain evidence="9">CCUG 56029</strain>
    </source>
</reference>
<dbReference type="InterPro" id="IPR020579">
    <property type="entry name" value="Exonuc_VII_lsu_C"/>
</dbReference>
<dbReference type="Proteomes" id="UP001595998">
    <property type="component" value="Unassembled WGS sequence"/>
</dbReference>
<evidence type="ECO:0000313" key="8">
    <source>
        <dbReference type="EMBL" id="MFC4424676.1"/>
    </source>
</evidence>
<gene>
    <name evidence="8" type="primary">xseA</name>
    <name evidence="8" type="ORF">ACFOZ9_00525</name>
</gene>
<sequence length="401" mass="43461">MSGRKRKKETTRPPEQFLELADVLTYVGQVIARGVPGGVWVRAELASVTDRRHLYLDLVQLEDGIEVAKCRATIWARERFSLEGKFRRATGGVFGAGLKVLLFCTAEFHAQYGFSLNVIDVAPEFTVGDAALKLDQLRQTLLLEGIYGLNRLLPLPTDFTRVAVIAPAEAAGLGDFRRETDPLEAAGLTRFLYLEATFQGPAASESLQRAAAQARALHDQSPLDALVVIRGGGAVTDLAWLNDLGFGRALATFPVPVITGLGHARDDTLPDEVAAIRTDTPSKAAALIVRTVVQTAAQAQEDARTIRTQATQWLLDADAGVSWAADRILRAAQRTADQAQASTDALMRQALGLTPARTLARGYVLVRDPAGQPVTRAAEARVREHLTLEFQDGSVRVRPEP</sequence>
<dbReference type="RefSeq" id="WP_380034969.1">
    <property type="nucleotide sequence ID" value="NZ_JBHSEH010000002.1"/>
</dbReference>
<keyword evidence="9" id="KW-1185">Reference proteome</keyword>
<dbReference type="EMBL" id="JBHSEH010000002">
    <property type="protein sequence ID" value="MFC4424676.1"/>
    <property type="molecule type" value="Genomic_DNA"/>
</dbReference>
<comment type="subcellular location">
    <subcellularLocation>
        <location evidence="5">Cytoplasm</location>
    </subcellularLocation>
</comment>
<keyword evidence="2 5" id="KW-0540">Nuclease</keyword>
<feature type="domain" description="Exonuclease VII large subunit C-terminal" evidence="6">
    <location>
        <begin position="150"/>
        <end position="341"/>
    </location>
</feature>
<keyword evidence="1" id="KW-0963">Cytoplasm</keyword>
<accession>A0ABV8XIL0</accession>
<comment type="similarity">
    <text evidence="5">Belongs to the XseA family.</text>
</comment>
<evidence type="ECO:0000259" key="7">
    <source>
        <dbReference type="Pfam" id="PF13742"/>
    </source>
</evidence>